<sequence length="1396" mass="152422">MDWQRDLPYDHIAADLPLSGVPTEADIQQLLRDTEEKLKLNASSIEQSLRDLQGKMGEWAELLEFYRALQQFLKAEENREEVVLQLLVNISYQCGISFPSSVPLGSQQTSLLPSIFCTVRDESPLELQDLWEEVRLQLQLHLLEKLEMVGGGGGGTARAGEEGEEKEEEEEEEDEEEDEEVGVVSRVPKRIVCLQQLLFLYPESQVLARYQRLRAKATRALVQASQVSRAARAAERGFERLAVGFRVAVPALATMVTEDLHALNVVGVEPHATLGFLNQVYLGTVTKELGLLMEREIENALKDNTAPQWKGARRLSRSKATVVPQEPVRKVRSFSLTSHQLGCLSRLASTLLELEQRVEELATDVGFLSCAGESACGPRVYGRLSARGEREPGAFSTRPFFHPRTETSDTLFHWNNRPPSSPIITCSWTNDGRWGEDLKRSKEDLEAGPGEGSSAATPDLLLNSAEPVSLEFEWRGAFVELVPQMAHCVKVLLEDVCARGLQQEEVARASSAVLALGTVPQRQGIGLTCLERECPKMIAKARGLPPGESPGAAGPDTAAGGCNVCAHWTPGSIRPFCGDIMEEVDSLLPLAMVSRGDPLLPVRHSFADVCARVGLALVTRLQERAREVPADAPFYNLPGLLATSIYLGHRLELYESELSDGARTPLAQLPTQKCLDLSTSLQDQLTSYCLGVCASSLLLDAESHYWADPKPFYEDERCSFSIQMWHYFLTGVRSDLWAALPPDLARRLLAQVLCESLQLLVQRYSRARPSYRRVQQVRSDIAAILLCVQQLLWSVCEGLGELLASDAKAFVLPRSSAAADWVQAVHGLCMQLLNVLVVVTTPLPELYGTFRDGPESLGMPPGQAEDAAPAQAEGGASAAPEGEGEDVGTSSAPGEAGTPVEGEQGVTPPAQGEKDSPVLDDAYWLAVINPAVFPEQALRDSMGSDESCLWLLRMVAAGPCFSPSLLLNTLLHRDCLLLRTLMEHSYLFAEEPVDVPREVQEAADGFLEAVVTVLASLSKVPRALTQALEPYLNKNQLWDHFYNLTDSGRPEPAILRCVRGIVSRPTDSLLRQLVHIVQASEDLPGALLQQEPPECLLSKVPKVWNYIPHDAKGKDPMKSNAPPGKAVAMQALSFIFANLPSAVASLPLPVRFLLSGGEKASPTWRCSGHPPCGPAGLGAAGPPVPAPGGQEPWKLTGRPAAGPVAPGSLALSRCLQASVGQQPRTGVPKPAVHMVLQGLEERRPKWISVQLHKARKLCCKSVFERAESEGLQERGGAAFMAAAAAASSPSVSVLPSDGSDLKTHLMVLELSHRAGGSRHLRHIYHIITLNEVALSQWEWAWASLLPAHRTMSQVTFRGLLRNRWEMQEDAELEDEEKALVDHLQKTWFTTSPGPSS</sequence>
<reference evidence="2" key="1">
    <citation type="submission" date="2020-10" db="EMBL/GenBank/DDBJ databases">
        <title>Chromosome-scale genome assembly of the Allis shad, Alosa alosa.</title>
        <authorList>
            <person name="Margot Z."/>
            <person name="Christophe K."/>
            <person name="Cabau C."/>
            <person name="Louis A."/>
            <person name="Berthelot C."/>
            <person name="Parey E."/>
            <person name="Roest Crollius H."/>
            <person name="Montfort J."/>
            <person name="Robinson-Rechavi M."/>
            <person name="Bucao C."/>
            <person name="Bouchez O."/>
            <person name="Gislard M."/>
            <person name="Lluch J."/>
            <person name="Milhes M."/>
            <person name="Lampietro C."/>
            <person name="Lopez Roques C."/>
            <person name="Donnadieu C."/>
            <person name="Braasch I."/>
            <person name="Desvignes T."/>
            <person name="Postlethwait J."/>
            <person name="Bobe J."/>
            <person name="Guiguen Y."/>
        </authorList>
    </citation>
    <scope>NUCLEOTIDE SEQUENCE</scope>
    <source>
        <strain evidence="2">M-15738</strain>
        <tissue evidence="2">Blood</tissue>
    </source>
</reference>
<dbReference type="PANTHER" id="PTHR33960:SF1">
    <property type="entry name" value="SIMILAR TO KIAA0825 PROTEIN"/>
    <property type="match status" value="1"/>
</dbReference>
<gene>
    <name evidence="2" type="ORF">AALO_G00298720</name>
</gene>
<feature type="compositionally biased region" description="Acidic residues" evidence="1">
    <location>
        <begin position="162"/>
        <end position="181"/>
    </location>
</feature>
<feature type="region of interest" description="Disordered" evidence="1">
    <location>
        <begin position="151"/>
        <end position="181"/>
    </location>
</feature>
<evidence type="ECO:0000313" key="2">
    <source>
        <dbReference type="EMBL" id="KAG5260987.1"/>
    </source>
</evidence>
<evidence type="ECO:0000256" key="1">
    <source>
        <dbReference type="SAM" id="MobiDB-lite"/>
    </source>
</evidence>
<protein>
    <submittedName>
        <fullName evidence="2">Uncharacterized protein</fullName>
    </submittedName>
</protein>
<dbReference type="EMBL" id="JADWDJ010000024">
    <property type="protein sequence ID" value="KAG5260987.1"/>
    <property type="molecule type" value="Genomic_DNA"/>
</dbReference>
<dbReference type="Pfam" id="PF14906">
    <property type="entry name" value="DUF4495"/>
    <property type="match status" value="2"/>
</dbReference>
<evidence type="ECO:0000313" key="3">
    <source>
        <dbReference type="Proteomes" id="UP000823561"/>
    </source>
</evidence>
<name>A0AAV6FH57_9TELE</name>
<proteinExistence type="predicted"/>
<dbReference type="PANTHER" id="PTHR33960">
    <property type="entry name" value="SIMILAR TO KIAA0825 PROTEIN"/>
    <property type="match status" value="1"/>
</dbReference>
<comment type="caution">
    <text evidence="2">The sequence shown here is derived from an EMBL/GenBank/DDBJ whole genome shotgun (WGS) entry which is preliminary data.</text>
</comment>
<dbReference type="InterPro" id="IPR027993">
    <property type="entry name" value="DUF4495"/>
</dbReference>
<keyword evidence="3" id="KW-1185">Reference proteome</keyword>
<accession>A0AAV6FH57</accession>
<feature type="region of interest" description="Disordered" evidence="1">
    <location>
        <begin position="852"/>
        <end position="914"/>
    </location>
</feature>
<dbReference type="Proteomes" id="UP000823561">
    <property type="component" value="Chromosome 24"/>
</dbReference>
<organism evidence="2 3">
    <name type="scientific">Alosa alosa</name>
    <name type="common">allis shad</name>
    <dbReference type="NCBI Taxonomy" id="278164"/>
    <lineage>
        <taxon>Eukaryota</taxon>
        <taxon>Metazoa</taxon>
        <taxon>Chordata</taxon>
        <taxon>Craniata</taxon>
        <taxon>Vertebrata</taxon>
        <taxon>Euteleostomi</taxon>
        <taxon>Actinopterygii</taxon>
        <taxon>Neopterygii</taxon>
        <taxon>Teleostei</taxon>
        <taxon>Clupei</taxon>
        <taxon>Clupeiformes</taxon>
        <taxon>Clupeoidei</taxon>
        <taxon>Clupeidae</taxon>
        <taxon>Alosa</taxon>
    </lineage>
</organism>
<feature type="compositionally biased region" description="Low complexity" evidence="1">
    <location>
        <begin position="860"/>
        <end position="881"/>
    </location>
</feature>